<evidence type="ECO:0008006" key="7">
    <source>
        <dbReference type="Google" id="ProtNLM"/>
    </source>
</evidence>
<organism evidence="5 6">
    <name type="scientific">Symbiochloris irregularis</name>
    <dbReference type="NCBI Taxonomy" id="706552"/>
    <lineage>
        <taxon>Eukaryota</taxon>
        <taxon>Viridiplantae</taxon>
        <taxon>Chlorophyta</taxon>
        <taxon>core chlorophytes</taxon>
        <taxon>Trebouxiophyceae</taxon>
        <taxon>Trebouxiales</taxon>
        <taxon>Trebouxiaceae</taxon>
        <taxon>Symbiochloris</taxon>
    </lineage>
</organism>
<feature type="domain" description="D-isomer specific 2-hydroxyacid dehydrogenase catalytic" evidence="3">
    <location>
        <begin position="35"/>
        <end position="325"/>
    </location>
</feature>
<keyword evidence="1 2" id="KW-0560">Oxidoreductase</keyword>
<dbReference type="InterPro" id="IPR029753">
    <property type="entry name" value="D-isomer_DH_CS"/>
</dbReference>
<sequence>MSSESKPWKILFCGEEFAGGFKLTKEACESKMPNVEVVRCRRQDLAAPIGSADVALPMMSKLDAGLLAKAKQLKLILQFGVGVEGIDIPAATERGIWVSNIPSQATGNALACAEMAIYLSLACLRQQHEMAASLQNQRLGVPLGETLFGKTVLVVGFGNIAKELVPRLKPFGVKLLAVRRSPWQGEHEAEALLDERGSWEDLPSFAARSQLMILTCSQNEQTRGMINSSLLAACRRGVYIVNVARGGLLDYDAVRQALDSGHLGGLGLDVQWSEPWDPHDPISSDARVILTPHVAGVTSYSYSNMAHVVAHEVARVMEGQPPTIQLNQVNQQLAAAVLRGGH</sequence>
<comment type="similarity">
    <text evidence="2">Belongs to the D-isomer specific 2-hydroxyacid dehydrogenase family.</text>
</comment>
<comment type="caution">
    <text evidence="5">The sequence shown here is derived from an EMBL/GenBank/DDBJ whole genome shotgun (WGS) entry which is preliminary data.</text>
</comment>
<dbReference type="Proteomes" id="UP001465755">
    <property type="component" value="Unassembled WGS sequence"/>
</dbReference>
<dbReference type="SUPFAM" id="SSF51735">
    <property type="entry name" value="NAD(P)-binding Rossmann-fold domains"/>
    <property type="match status" value="1"/>
</dbReference>
<reference evidence="5 6" key="1">
    <citation type="journal article" date="2024" name="Nat. Commun.">
        <title>Phylogenomics reveals the evolutionary origins of lichenization in chlorophyte algae.</title>
        <authorList>
            <person name="Puginier C."/>
            <person name="Libourel C."/>
            <person name="Otte J."/>
            <person name="Skaloud P."/>
            <person name="Haon M."/>
            <person name="Grisel S."/>
            <person name="Petersen M."/>
            <person name="Berrin J.G."/>
            <person name="Delaux P.M."/>
            <person name="Dal Grande F."/>
            <person name="Keller J."/>
        </authorList>
    </citation>
    <scope>NUCLEOTIDE SEQUENCE [LARGE SCALE GENOMIC DNA]</scope>
    <source>
        <strain evidence="5 6">SAG 2036</strain>
    </source>
</reference>
<dbReference type="PANTHER" id="PTHR42938">
    <property type="entry name" value="FORMATE DEHYDROGENASE 1"/>
    <property type="match status" value="1"/>
</dbReference>
<gene>
    <name evidence="5" type="ORF">WJX73_010930</name>
</gene>
<accession>A0AAW1NTG2</accession>
<proteinExistence type="inferred from homology"/>
<name>A0AAW1NTG2_9CHLO</name>
<evidence type="ECO:0000256" key="2">
    <source>
        <dbReference type="RuleBase" id="RU003719"/>
    </source>
</evidence>
<dbReference type="InterPro" id="IPR006139">
    <property type="entry name" value="D-isomer_2_OHA_DH_cat_dom"/>
</dbReference>
<evidence type="ECO:0000313" key="5">
    <source>
        <dbReference type="EMBL" id="KAK9798534.1"/>
    </source>
</evidence>
<evidence type="ECO:0000259" key="3">
    <source>
        <dbReference type="Pfam" id="PF00389"/>
    </source>
</evidence>
<dbReference type="AlphaFoldDB" id="A0AAW1NTG2"/>
<evidence type="ECO:0000256" key="1">
    <source>
        <dbReference type="ARBA" id="ARBA00023002"/>
    </source>
</evidence>
<dbReference type="Gene3D" id="3.40.50.720">
    <property type="entry name" value="NAD(P)-binding Rossmann-like Domain"/>
    <property type="match status" value="2"/>
</dbReference>
<dbReference type="InterPro" id="IPR036291">
    <property type="entry name" value="NAD(P)-bd_dom_sf"/>
</dbReference>
<dbReference type="Pfam" id="PF02826">
    <property type="entry name" value="2-Hacid_dh_C"/>
    <property type="match status" value="1"/>
</dbReference>
<dbReference type="GO" id="GO:0004617">
    <property type="term" value="F:phosphoglycerate dehydrogenase activity"/>
    <property type="evidence" value="ECO:0007669"/>
    <property type="project" value="TreeGrafter"/>
</dbReference>
<keyword evidence="6" id="KW-1185">Reference proteome</keyword>
<evidence type="ECO:0000313" key="6">
    <source>
        <dbReference type="Proteomes" id="UP001465755"/>
    </source>
</evidence>
<dbReference type="Pfam" id="PF00389">
    <property type="entry name" value="2-Hacid_dh"/>
    <property type="match status" value="1"/>
</dbReference>
<dbReference type="EMBL" id="JALJOQ010000098">
    <property type="protein sequence ID" value="KAK9798534.1"/>
    <property type="molecule type" value="Genomic_DNA"/>
</dbReference>
<evidence type="ECO:0000259" key="4">
    <source>
        <dbReference type="Pfam" id="PF02826"/>
    </source>
</evidence>
<dbReference type="CDD" id="cd12175">
    <property type="entry name" value="2-Hacid_dh_11"/>
    <property type="match status" value="1"/>
</dbReference>
<dbReference type="GO" id="GO:0051287">
    <property type="term" value="F:NAD binding"/>
    <property type="evidence" value="ECO:0007669"/>
    <property type="project" value="InterPro"/>
</dbReference>
<dbReference type="InterPro" id="IPR006140">
    <property type="entry name" value="D-isomer_DH_NAD-bd"/>
</dbReference>
<feature type="domain" description="D-isomer specific 2-hydroxyacid dehydrogenase NAD-binding" evidence="4">
    <location>
        <begin position="119"/>
        <end position="295"/>
    </location>
</feature>
<dbReference type="PANTHER" id="PTHR42938:SF25">
    <property type="entry name" value="D-ISOMER SPECIFIC 2-HYDROXYACID DEHYDROGENASE FAMILY PROTEIN"/>
    <property type="match status" value="1"/>
</dbReference>
<dbReference type="PROSITE" id="PS00671">
    <property type="entry name" value="D_2_HYDROXYACID_DH_3"/>
    <property type="match status" value="1"/>
</dbReference>
<protein>
    <recommendedName>
        <fullName evidence="7">D-3-phosphoglycerate dehydrogenase</fullName>
    </recommendedName>
</protein>
<dbReference type="SUPFAM" id="SSF52283">
    <property type="entry name" value="Formate/glycerate dehydrogenase catalytic domain-like"/>
    <property type="match status" value="1"/>
</dbReference>